<dbReference type="EMBL" id="OU015569">
    <property type="protein sequence ID" value="CAG5099028.1"/>
    <property type="molecule type" value="Genomic_DNA"/>
</dbReference>
<name>A0ABN7SF92_OIKDI</name>
<protein>
    <submittedName>
        <fullName evidence="2">Oidioi.mRNA.OKI2018_I69.XSR.g16186.t3.cds</fullName>
    </submittedName>
</protein>
<feature type="compositionally biased region" description="Low complexity" evidence="1">
    <location>
        <begin position="63"/>
        <end position="85"/>
    </location>
</feature>
<evidence type="ECO:0000313" key="2">
    <source>
        <dbReference type="EMBL" id="CAG5099028.1"/>
    </source>
</evidence>
<feature type="compositionally biased region" description="Polar residues" evidence="1">
    <location>
        <begin position="199"/>
        <end position="225"/>
    </location>
</feature>
<gene>
    <name evidence="2" type="ORF">OKIOD_LOCUS7744</name>
</gene>
<evidence type="ECO:0000313" key="3">
    <source>
        <dbReference type="Proteomes" id="UP001158576"/>
    </source>
</evidence>
<sequence length="261" mass="28978">MRDKSDPELAWARVQKIKLLIRKRIKITTRADLHRQFGAVASLAQGDLQPLRMPTKEQKVQFSGPPSSGIYSDSSDSSSDQESIQRVTDAIDDTLDRVRLRLDRMLNNLRSQKSPEEDLVAINRILHNLHIIGSEGHSPVDDIKKHKFTSEKSTQVCPARMSVSTHCDFPSNSVIKPTKVALKNSAKLVKKEAINLSRSASTKISRASTPASFTRSATPSGSNPSEDSKSRSSFRGDSKKLLKGVKSFTKSVYKDAKTKFQ</sequence>
<dbReference type="Proteomes" id="UP001158576">
    <property type="component" value="Chromosome XSR"/>
</dbReference>
<feature type="region of interest" description="Disordered" evidence="1">
    <location>
        <begin position="55"/>
        <end position="85"/>
    </location>
</feature>
<feature type="region of interest" description="Disordered" evidence="1">
    <location>
        <begin position="199"/>
        <end position="238"/>
    </location>
</feature>
<keyword evidence="3" id="KW-1185">Reference proteome</keyword>
<feature type="compositionally biased region" description="Basic and acidic residues" evidence="1">
    <location>
        <begin position="226"/>
        <end position="238"/>
    </location>
</feature>
<organism evidence="2 3">
    <name type="scientific">Oikopleura dioica</name>
    <name type="common">Tunicate</name>
    <dbReference type="NCBI Taxonomy" id="34765"/>
    <lineage>
        <taxon>Eukaryota</taxon>
        <taxon>Metazoa</taxon>
        <taxon>Chordata</taxon>
        <taxon>Tunicata</taxon>
        <taxon>Appendicularia</taxon>
        <taxon>Copelata</taxon>
        <taxon>Oikopleuridae</taxon>
        <taxon>Oikopleura</taxon>
    </lineage>
</organism>
<accession>A0ABN7SF92</accession>
<evidence type="ECO:0000256" key="1">
    <source>
        <dbReference type="SAM" id="MobiDB-lite"/>
    </source>
</evidence>
<proteinExistence type="predicted"/>
<reference evidence="2 3" key="1">
    <citation type="submission" date="2021-04" db="EMBL/GenBank/DDBJ databases">
        <authorList>
            <person name="Bliznina A."/>
        </authorList>
    </citation>
    <scope>NUCLEOTIDE SEQUENCE [LARGE SCALE GENOMIC DNA]</scope>
</reference>